<feature type="domain" description="Helix-turn-helix" evidence="1">
    <location>
        <begin position="43"/>
        <end position="88"/>
    </location>
</feature>
<gene>
    <name evidence="2" type="ORF">CLV62_13131</name>
</gene>
<dbReference type="PANTHER" id="PTHR34585">
    <property type="match status" value="1"/>
</dbReference>
<evidence type="ECO:0000313" key="3">
    <source>
        <dbReference type="Proteomes" id="UP000247973"/>
    </source>
</evidence>
<dbReference type="OrthoDB" id="768005at2"/>
<sequence>MYIGEDKFNNWMQRLTSKLDELGRDLKTLVNTHNILDDNEKILDNQDLAFLLKVSYRSLQRYRDKGILPFFKVEGRVYYRATDIRVFVKHYSSSATVRWVEPISEDKV</sequence>
<dbReference type="PANTHER" id="PTHR34585:SF22">
    <property type="entry name" value="HELIX-TURN-HELIX DOMAIN-CONTAINING PROTEIN"/>
    <property type="match status" value="1"/>
</dbReference>
<dbReference type="InterPro" id="IPR041657">
    <property type="entry name" value="HTH_17"/>
</dbReference>
<dbReference type="Proteomes" id="UP000247973">
    <property type="component" value="Unassembled WGS sequence"/>
</dbReference>
<dbReference type="AlphaFoldDB" id="A0A2V3PJW7"/>
<accession>A0A2V3PJW7</accession>
<dbReference type="InterPro" id="IPR009061">
    <property type="entry name" value="DNA-bd_dom_put_sf"/>
</dbReference>
<dbReference type="SUPFAM" id="SSF46955">
    <property type="entry name" value="Putative DNA-binding domain"/>
    <property type="match status" value="1"/>
</dbReference>
<evidence type="ECO:0000259" key="1">
    <source>
        <dbReference type="Pfam" id="PF12728"/>
    </source>
</evidence>
<proteinExistence type="predicted"/>
<name>A0A2V3PJW7_9BACT</name>
<protein>
    <submittedName>
        <fullName evidence="2">Helix-turn-helix protein</fullName>
    </submittedName>
</protein>
<evidence type="ECO:0000313" key="2">
    <source>
        <dbReference type="EMBL" id="PXV60111.1"/>
    </source>
</evidence>
<comment type="caution">
    <text evidence="2">The sequence shown here is derived from an EMBL/GenBank/DDBJ whole genome shotgun (WGS) entry which is preliminary data.</text>
</comment>
<dbReference type="Pfam" id="PF12728">
    <property type="entry name" value="HTH_17"/>
    <property type="match status" value="1"/>
</dbReference>
<organism evidence="2 3">
    <name type="scientific">Dysgonomonas alginatilytica</name>
    <dbReference type="NCBI Taxonomy" id="1605892"/>
    <lineage>
        <taxon>Bacteria</taxon>
        <taxon>Pseudomonadati</taxon>
        <taxon>Bacteroidota</taxon>
        <taxon>Bacteroidia</taxon>
        <taxon>Bacteroidales</taxon>
        <taxon>Dysgonomonadaceae</taxon>
        <taxon>Dysgonomonas</taxon>
    </lineage>
</organism>
<dbReference type="EMBL" id="QICL01000031">
    <property type="protein sequence ID" value="PXV60111.1"/>
    <property type="molecule type" value="Genomic_DNA"/>
</dbReference>
<dbReference type="RefSeq" id="WP_110312159.1">
    <property type="nucleotide sequence ID" value="NZ_QICL01000031.1"/>
</dbReference>
<keyword evidence="3" id="KW-1185">Reference proteome</keyword>
<reference evidence="2 3" key="1">
    <citation type="submission" date="2018-03" db="EMBL/GenBank/DDBJ databases">
        <title>Genomic Encyclopedia of Archaeal and Bacterial Type Strains, Phase II (KMG-II): from individual species to whole genera.</title>
        <authorList>
            <person name="Goeker M."/>
        </authorList>
    </citation>
    <scope>NUCLEOTIDE SEQUENCE [LARGE SCALE GENOMIC DNA]</scope>
    <source>
        <strain evidence="2 3">DSM 100214</strain>
    </source>
</reference>